<feature type="signal peptide" evidence="3">
    <location>
        <begin position="1"/>
        <end position="21"/>
    </location>
</feature>
<sequence length="194" mass="21693">MWVSWWLLACLLGVAVRPSTSTTQCPWEPLKTETFSKVPQTIKIKASSSANGKLTVTIVYQDEEEIPHEEDILDRGPYNLLLSCKDNSCRYDLSQDNIKVVNISKLATDFKKFIVTGDNLHWLRNCVETSDGAVNGDNASQAKEEEDKSDKQDPDSDPEVWVLVLVAVGVAVTVVAMGILAWSIYTMFRKNDTH</sequence>
<comment type="caution">
    <text evidence="4">The sequence shown here is derived from an EMBL/GenBank/DDBJ whole genome shotgun (WGS) entry which is preliminary data.</text>
</comment>
<proteinExistence type="predicted"/>
<keyword evidence="5" id="KW-1185">Reference proteome</keyword>
<evidence type="ECO:0000313" key="5">
    <source>
        <dbReference type="Proteomes" id="UP000770661"/>
    </source>
</evidence>
<feature type="transmembrane region" description="Helical" evidence="2">
    <location>
        <begin position="160"/>
        <end position="185"/>
    </location>
</feature>
<feature type="chain" id="PRO_5035187335" evidence="3">
    <location>
        <begin position="22"/>
        <end position="194"/>
    </location>
</feature>
<keyword evidence="2" id="KW-0812">Transmembrane</keyword>
<name>A0A8J5D0S7_CHIOP</name>
<protein>
    <submittedName>
        <fullName evidence="4">Uncharacterized protein</fullName>
    </submittedName>
</protein>
<feature type="compositionally biased region" description="Basic and acidic residues" evidence="1">
    <location>
        <begin position="142"/>
        <end position="154"/>
    </location>
</feature>
<dbReference type="AlphaFoldDB" id="A0A8J5D0S7"/>
<accession>A0A8J5D0S7</accession>
<evidence type="ECO:0000256" key="2">
    <source>
        <dbReference type="SAM" id="Phobius"/>
    </source>
</evidence>
<evidence type="ECO:0000256" key="1">
    <source>
        <dbReference type="SAM" id="MobiDB-lite"/>
    </source>
</evidence>
<keyword evidence="2" id="KW-1133">Transmembrane helix</keyword>
<dbReference type="EMBL" id="JACEEZ010005639">
    <property type="protein sequence ID" value="KAG0725402.1"/>
    <property type="molecule type" value="Genomic_DNA"/>
</dbReference>
<organism evidence="4 5">
    <name type="scientific">Chionoecetes opilio</name>
    <name type="common">Atlantic snow crab</name>
    <name type="synonym">Cancer opilio</name>
    <dbReference type="NCBI Taxonomy" id="41210"/>
    <lineage>
        <taxon>Eukaryota</taxon>
        <taxon>Metazoa</taxon>
        <taxon>Ecdysozoa</taxon>
        <taxon>Arthropoda</taxon>
        <taxon>Crustacea</taxon>
        <taxon>Multicrustacea</taxon>
        <taxon>Malacostraca</taxon>
        <taxon>Eumalacostraca</taxon>
        <taxon>Eucarida</taxon>
        <taxon>Decapoda</taxon>
        <taxon>Pleocyemata</taxon>
        <taxon>Brachyura</taxon>
        <taxon>Eubrachyura</taxon>
        <taxon>Majoidea</taxon>
        <taxon>Majidae</taxon>
        <taxon>Chionoecetes</taxon>
    </lineage>
</organism>
<keyword evidence="2" id="KW-0472">Membrane</keyword>
<evidence type="ECO:0000313" key="4">
    <source>
        <dbReference type="EMBL" id="KAG0725402.1"/>
    </source>
</evidence>
<reference evidence="4" key="1">
    <citation type="submission" date="2020-07" db="EMBL/GenBank/DDBJ databases">
        <title>The High-quality genome of the commercially important snow crab, Chionoecetes opilio.</title>
        <authorList>
            <person name="Jeong J.-H."/>
            <person name="Ryu S."/>
        </authorList>
    </citation>
    <scope>NUCLEOTIDE SEQUENCE</scope>
    <source>
        <strain evidence="4">MADBK_172401_WGS</strain>
        <tissue evidence="4">Digestive gland</tissue>
    </source>
</reference>
<evidence type="ECO:0000256" key="3">
    <source>
        <dbReference type="SAM" id="SignalP"/>
    </source>
</evidence>
<feature type="region of interest" description="Disordered" evidence="1">
    <location>
        <begin position="133"/>
        <end position="156"/>
    </location>
</feature>
<dbReference type="Proteomes" id="UP000770661">
    <property type="component" value="Unassembled WGS sequence"/>
</dbReference>
<keyword evidence="3" id="KW-0732">Signal</keyword>
<gene>
    <name evidence="4" type="ORF">GWK47_038662</name>
</gene>